<keyword evidence="8" id="KW-1015">Disulfide bond</keyword>
<dbReference type="FunFam" id="2.60.60.20:FF:000008">
    <property type="entry name" value="Polycystic kidney disease 1-like 2, isoform CRA_a"/>
    <property type="match status" value="1"/>
</dbReference>
<dbReference type="InterPro" id="IPR016187">
    <property type="entry name" value="CTDL_fold"/>
</dbReference>
<dbReference type="Pfam" id="PF00059">
    <property type="entry name" value="Lectin_C"/>
    <property type="match status" value="1"/>
</dbReference>
<keyword evidence="4 12" id="KW-0732">Signal</keyword>
<feature type="transmembrane region" description="Helical" evidence="11">
    <location>
        <begin position="1138"/>
        <end position="1169"/>
    </location>
</feature>
<dbReference type="Pfam" id="PF08016">
    <property type="entry name" value="PKD_channel"/>
    <property type="match status" value="1"/>
</dbReference>
<evidence type="ECO:0000256" key="11">
    <source>
        <dbReference type="SAM" id="Phobius"/>
    </source>
</evidence>
<dbReference type="GO" id="GO:0030246">
    <property type="term" value="F:carbohydrate binding"/>
    <property type="evidence" value="ECO:0007669"/>
    <property type="project" value="UniProtKB-KW"/>
</dbReference>
<dbReference type="PROSITE" id="PS50221">
    <property type="entry name" value="GAIN_B"/>
    <property type="match status" value="1"/>
</dbReference>
<comment type="subcellular location">
    <subcellularLocation>
        <location evidence="1">Membrane</location>
        <topology evidence="1">Multi-pass membrane protein</topology>
    </subcellularLocation>
</comment>
<keyword evidence="3 11" id="KW-0812">Transmembrane</keyword>
<dbReference type="PANTHER" id="PTHR10877">
    <property type="entry name" value="POLYCYSTIN FAMILY MEMBER"/>
    <property type="match status" value="1"/>
</dbReference>
<evidence type="ECO:0000256" key="2">
    <source>
        <dbReference type="ARBA" id="ARBA00007200"/>
    </source>
</evidence>
<organism evidence="15 16">
    <name type="scientific">Propithecus coquereli</name>
    <name type="common">Coquerel's sifaka</name>
    <name type="synonym">Propithecus verreauxi coquereli</name>
    <dbReference type="NCBI Taxonomy" id="379532"/>
    <lineage>
        <taxon>Eukaryota</taxon>
        <taxon>Metazoa</taxon>
        <taxon>Chordata</taxon>
        <taxon>Craniata</taxon>
        <taxon>Vertebrata</taxon>
        <taxon>Euteleostomi</taxon>
        <taxon>Mammalia</taxon>
        <taxon>Eutheria</taxon>
        <taxon>Euarchontoglires</taxon>
        <taxon>Primates</taxon>
        <taxon>Strepsirrhini</taxon>
        <taxon>Lemuriformes</taxon>
        <taxon>Indriidae</taxon>
        <taxon>Propithecus</taxon>
    </lineage>
</organism>
<dbReference type="InterPro" id="IPR001304">
    <property type="entry name" value="C-type_lectin-like"/>
</dbReference>
<feature type="transmembrane region" description="Helical" evidence="11">
    <location>
        <begin position="1542"/>
        <end position="1559"/>
    </location>
</feature>
<evidence type="ECO:0000256" key="8">
    <source>
        <dbReference type="ARBA" id="ARBA00023157"/>
    </source>
</evidence>
<dbReference type="Pfam" id="PF01825">
    <property type="entry name" value="GPS"/>
    <property type="match status" value="1"/>
</dbReference>
<feature type="transmembrane region" description="Helical" evidence="11">
    <location>
        <begin position="1473"/>
        <end position="1493"/>
    </location>
</feature>
<dbReference type="GO" id="GO:0050982">
    <property type="term" value="P:detection of mechanical stimulus"/>
    <property type="evidence" value="ECO:0007669"/>
    <property type="project" value="TreeGrafter"/>
</dbReference>
<evidence type="ECO:0000313" key="15">
    <source>
        <dbReference type="Ensembl" id="ENSPCOP00000008602.1"/>
    </source>
</evidence>
<feature type="transmembrane region" description="Helical" evidence="11">
    <location>
        <begin position="1513"/>
        <end position="1535"/>
    </location>
</feature>
<dbReference type="InterPro" id="IPR000203">
    <property type="entry name" value="GPS"/>
</dbReference>
<dbReference type="SMART" id="SM00303">
    <property type="entry name" value="GPS"/>
    <property type="match status" value="1"/>
</dbReference>
<feature type="chain" id="PRO_5014442430" evidence="12">
    <location>
        <begin position="21"/>
        <end position="1655"/>
    </location>
</feature>
<dbReference type="GeneTree" id="ENSGT00940000162813"/>
<dbReference type="Pfam" id="PF01477">
    <property type="entry name" value="PLAT"/>
    <property type="match status" value="1"/>
</dbReference>
<protein>
    <submittedName>
        <fullName evidence="15">Polycystin 1 like 3, transient receptor potential channel interacting</fullName>
    </submittedName>
</protein>
<gene>
    <name evidence="15" type="primary">PKD1L3</name>
</gene>
<dbReference type="SUPFAM" id="SSF49723">
    <property type="entry name" value="Lipase/lipooxygenase domain (PLAT/LH2 domain)"/>
    <property type="match status" value="1"/>
</dbReference>
<evidence type="ECO:0000259" key="13">
    <source>
        <dbReference type="PROSITE" id="PS50095"/>
    </source>
</evidence>
<evidence type="ECO:0000256" key="12">
    <source>
        <dbReference type="SAM" id="SignalP"/>
    </source>
</evidence>
<feature type="domain" description="PLAT" evidence="13">
    <location>
        <begin position="693"/>
        <end position="810"/>
    </location>
</feature>
<keyword evidence="6 11" id="KW-1133">Transmembrane helix</keyword>
<dbReference type="Gene3D" id="3.10.100.10">
    <property type="entry name" value="Mannose-Binding Protein A, subunit A"/>
    <property type="match status" value="1"/>
</dbReference>
<dbReference type="Ensembl" id="ENSPCOT00000019158.1">
    <property type="protein sequence ID" value="ENSPCOP00000008602.1"/>
    <property type="gene ID" value="ENSPCOG00000015592.1"/>
</dbReference>
<dbReference type="STRING" id="379532.ENSPCOP00000008602"/>
<reference evidence="15" key="1">
    <citation type="submission" date="2025-08" db="UniProtKB">
        <authorList>
            <consortium name="Ensembl"/>
        </authorList>
    </citation>
    <scope>IDENTIFICATION</scope>
</reference>
<dbReference type="PANTHER" id="PTHR10877:SF136">
    <property type="entry name" value="POLYCYSTIN-1-LIKE PROTEIN 3"/>
    <property type="match status" value="1"/>
</dbReference>
<keyword evidence="9" id="KW-0325">Glycoprotein</keyword>
<accession>A0A2K6F3N4</accession>
<evidence type="ECO:0000256" key="1">
    <source>
        <dbReference type="ARBA" id="ARBA00004141"/>
    </source>
</evidence>
<comment type="similarity">
    <text evidence="2">Belongs to the polycystin family.</text>
</comment>
<evidence type="ECO:0000256" key="6">
    <source>
        <dbReference type="ARBA" id="ARBA00022989"/>
    </source>
</evidence>
<dbReference type="CDD" id="cd00037">
    <property type="entry name" value="CLECT"/>
    <property type="match status" value="1"/>
</dbReference>
<dbReference type="PROSITE" id="PS50095">
    <property type="entry name" value="PLAT"/>
    <property type="match status" value="1"/>
</dbReference>
<dbReference type="CDD" id="cd01752">
    <property type="entry name" value="PLAT_polycystin"/>
    <property type="match status" value="1"/>
</dbReference>
<name>A0A2K6F3N4_PROCO</name>
<dbReference type="FunFam" id="1.10.287.70:FF:000086">
    <property type="entry name" value="Polycystic kidney disease 2"/>
    <property type="match status" value="1"/>
</dbReference>
<sequence length="1655" mass="186860">MLFRGRTWVWLYIRTSIILGSKLHSSEPQEKNLCYQLNRFKCSFEKAENYCRAHGGHLAHTWNKEVEDSLRNFLDEGKKWWVGKDIDLRKHHEENHPADVTAAHPPKPVGCTHLSRNLNRISSEEDACLLRYYFICQTDSFPDQDASHERNENNSSLCQRPKKIEREVAVPRNDMKPGVVHHDPPCHHPGLPERPLCPPIHPFPLIQPKVTRRILSVASVLTSQPLPVTTELTRPVAHAGKSLAEITSSPKEDSQSDVFTSIRASFQNASDQVSVIDALTYLSRQLLEIPFQNSSSLGVRFPVTVCLFHSLNNVMEAGEEGRQNSEQDTEQVEDMLEMSLVALGNIQEAFLQQNQFPASSVTLTSSIATLMLSSQNISTLPLSSYTLGHPAPVRLCFPSASALEELLNKHPGVHVQMAGLALNPFKDFGDGNIVGSVGSVKLSSNRTLLQVRDLMEDIEIILWRNVSMETHPISLNTSTDRFVITVNITSLEKTLIVSIEPESPLLMTLYLGFQCQPNHTHFHLNITLPKDQVWQKDEEYTWVLTPESLRYGTGTYCITAVWNGSQDGAQLTAPLVSVITAITQCYFWDSQNWTWSSNGCQVGPQSTILRTQCLCNHLTFFSSDFFIVPRTVHVEDTIKLFLRVTSNPVGVSLLASLLGFYMIIVVWAWRKDQADVQKVKVTVLADNDPDSQFRYLIQVYTGYRRRAATTAKVVITLYGSEGRSEPHHLWDPQKTVFERGGLDVFLLTTRASLGELHGLRLWHDNSGVGPSWYVSQVIVSDVAVERKWHFLCDCWLAADLGDCEQDRVFVPASQRELFSFRHTFSSMIVEKFTQDHLWLSVATRHPWNQFTRVQRLSCCVTLLLCDMVTNIMFWKRSGTSAKGDEHMLSPFAVTWSELLISVQTAVILFPINLVIEQLFPLIQPQETLPPLPPVQASCLSDASVQPLSLTKVVEELKETVGFLLRRNPYLLSKCDQSSWSSYDINKLVALLSSLIYSHLVGQGCHQQTEPPWANVVSENHRHFCCYLLRVLQRLKSHVGTLRLTRLHQPCDSLDAASQLQKLQELLETHILPTEEEPSREVTSFPILSPAEGKNPIASGLPRWLTYICWLLLGVTSLTSAFFTALYSLELNKDQATSWVISIILSVLQNIFISQPVKVIVLTFFLSLVMNRVPWLNKEKDRQTRRVLALSAKCSSPLPSSKDKNNPIYVAPAMNSPMKHPERTLKEKKLFRLTGDILVQILFLILLMTTVYSARNSNRFYLHQAIRKSFSHHFSEIKLLEDFYPWANRTLLPNLYGDYRGKSHSPGAQPCKCGVQLKLEKGQWASSIWLQPCGHPEGLFPGPHLSRFSYICSPRPMGMAPTAVSYKRLTHKNGNGFSYSTKSNWSNPWDSITCSKAGIRSNWKGVCDCVCITCRWRFFTRKRNSLVTSIILISFTILGLDMKSISLHKKNMAQYRHDRDRFISFSEAVKVNSAAIHLTGFLVLLATVQLWNLLHRDARLQVIGRTLSKAWGEVVGFLLIILILLTSYATAFNLLFGWSISDYQTFVSSAMTVVGLLMGISHHKEVIALDPVLGSFLILTSVILIVLVIINLFVSAILMAFRKERKSPKREATLVDMLLQKFSSLLGIQLHQNPSSKQEATTAMANDTAVLEDELP</sequence>
<evidence type="ECO:0000256" key="7">
    <source>
        <dbReference type="ARBA" id="ARBA00023136"/>
    </source>
</evidence>
<evidence type="ECO:0000256" key="4">
    <source>
        <dbReference type="ARBA" id="ARBA00022729"/>
    </source>
</evidence>
<feature type="domain" description="GAIN-B" evidence="14">
    <location>
        <begin position="473"/>
        <end position="635"/>
    </location>
</feature>
<evidence type="ECO:0000259" key="14">
    <source>
        <dbReference type="PROSITE" id="PS50221"/>
    </source>
</evidence>
<comment type="caution">
    <text evidence="10">Lacks conserved residue(s) required for the propagation of feature annotation.</text>
</comment>
<dbReference type="OMA" id="AVKRKWH"/>
<dbReference type="InterPro" id="IPR001024">
    <property type="entry name" value="PLAT/LH2_dom"/>
</dbReference>
<evidence type="ECO:0000256" key="5">
    <source>
        <dbReference type="ARBA" id="ARBA00022734"/>
    </source>
</evidence>
<feature type="transmembrane region" description="Helical" evidence="11">
    <location>
        <begin position="1424"/>
        <end position="1441"/>
    </location>
</feature>
<feature type="transmembrane region" description="Helical" evidence="11">
    <location>
        <begin position="1232"/>
        <end position="1253"/>
    </location>
</feature>
<feature type="transmembrane region" description="Helical" evidence="11">
    <location>
        <begin position="649"/>
        <end position="669"/>
    </location>
</feature>
<feature type="transmembrane region" description="Helical" evidence="11">
    <location>
        <begin position="1103"/>
        <end position="1126"/>
    </location>
</feature>
<dbReference type="SMART" id="SM00308">
    <property type="entry name" value="LH2"/>
    <property type="match status" value="1"/>
</dbReference>
<feature type="signal peptide" evidence="12">
    <location>
        <begin position="1"/>
        <end position="20"/>
    </location>
</feature>
<dbReference type="Gene3D" id="2.60.220.50">
    <property type="match status" value="1"/>
</dbReference>
<keyword evidence="16" id="KW-1185">Reference proteome</keyword>
<dbReference type="GO" id="GO:0005886">
    <property type="term" value="C:plasma membrane"/>
    <property type="evidence" value="ECO:0007669"/>
    <property type="project" value="Ensembl"/>
</dbReference>
<dbReference type="GO" id="GO:0160128">
    <property type="term" value="F:pH-gated monoatomic ion channel activity"/>
    <property type="evidence" value="ECO:0007669"/>
    <property type="project" value="Ensembl"/>
</dbReference>
<evidence type="ECO:0000256" key="3">
    <source>
        <dbReference type="ARBA" id="ARBA00022692"/>
    </source>
</evidence>
<proteinExistence type="inferred from homology"/>
<reference evidence="15" key="2">
    <citation type="submission" date="2025-09" db="UniProtKB">
        <authorList>
            <consortium name="Ensembl"/>
        </authorList>
    </citation>
    <scope>IDENTIFICATION</scope>
</reference>
<dbReference type="InterPro" id="IPR036392">
    <property type="entry name" value="PLAT/LH2_dom_sf"/>
</dbReference>
<evidence type="ECO:0000256" key="9">
    <source>
        <dbReference type="ARBA" id="ARBA00023180"/>
    </source>
</evidence>
<evidence type="ECO:0000313" key="16">
    <source>
        <dbReference type="Proteomes" id="UP000233160"/>
    </source>
</evidence>
<dbReference type="GO" id="GO:0005262">
    <property type="term" value="F:calcium channel activity"/>
    <property type="evidence" value="ECO:0007669"/>
    <property type="project" value="TreeGrafter"/>
</dbReference>
<feature type="transmembrane region" description="Helical" evidence="11">
    <location>
        <begin position="1571"/>
        <end position="1600"/>
    </location>
</feature>
<dbReference type="InterPro" id="IPR013122">
    <property type="entry name" value="PKD1_2_channel"/>
</dbReference>
<keyword evidence="7 11" id="KW-0472">Membrane</keyword>
<dbReference type="Proteomes" id="UP000233160">
    <property type="component" value="Unassembled WGS sequence"/>
</dbReference>
<evidence type="ECO:0000256" key="10">
    <source>
        <dbReference type="PROSITE-ProRule" id="PRU00152"/>
    </source>
</evidence>
<dbReference type="InterPro" id="IPR016186">
    <property type="entry name" value="C-type_lectin-like/link_sf"/>
</dbReference>
<dbReference type="GO" id="GO:0050915">
    <property type="term" value="P:sensory perception of sour taste"/>
    <property type="evidence" value="ECO:0007669"/>
    <property type="project" value="Ensembl"/>
</dbReference>
<dbReference type="SUPFAM" id="SSF56436">
    <property type="entry name" value="C-type lectin-like"/>
    <property type="match status" value="1"/>
</dbReference>
<dbReference type="InterPro" id="IPR046338">
    <property type="entry name" value="GAIN_dom_sf"/>
</dbReference>
<keyword evidence="5" id="KW-0430">Lectin</keyword>
<dbReference type="Gene3D" id="2.60.60.20">
    <property type="entry name" value="PLAT/LH2 domain"/>
    <property type="match status" value="1"/>
</dbReference>
<dbReference type="InterPro" id="IPR051223">
    <property type="entry name" value="Polycystin"/>
</dbReference>
<dbReference type="InterPro" id="IPR042060">
    <property type="entry name" value="PLAT_polycystin1"/>
</dbReference>
<dbReference type="InterPro" id="IPR057244">
    <property type="entry name" value="GAIN_B"/>
</dbReference>